<protein>
    <submittedName>
        <fullName evidence="1">Uncharacterized protein</fullName>
    </submittedName>
</protein>
<dbReference type="EMBL" id="CP030750">
    <property type="protein sequence ID" value="AXA26935.1"/>
    <property type="molecule type" value="Genomic_DNA"/>
</dbReference>
<name>A0AAD0LCH6_PSEPU</name>
<gene>
    <name evidence="1" type="ORF">C1S65_23520</name>
</gene>
<dbReference type="AlphaFoldDB" id="A0AAD0LCH6"/>
<evidence type="ECO:0000313" key="1">
    <source>
        <dbReference type="EMBL" id="AXA26935.1"/>
    </source>
</evidence>
<dbReference type="Proteomes" id="UP000251617">
    <property type="component" value="Chromosome"/>
</dbReference>
<evidence type="ECO:0000313" key="2">
    <source>
        <dbReference type="Proteomes" id="UP000251617"/>
    </source>
</evidence>
<organism evidence="1 2">
    <name type="scientific">Pseudomonas putida</name>
    <name type="common">Arthrobacter siderocapsulatus</name>
    <dbReference type="NCBI Taxonomy" id="303"/>
    <lineage>
        <taxon>Bacteria</taxon>
        <taxon>Pseudomonadati</taxon>
        <taxon>Pseudomonadota</taxon>
        <taxon>Gammaproteobacteria</taxon>
        <taxon>Pseudomonadales</taxon>
        <taxon>Pseudomonadaceae</taxon>
        <taxon>Pseudomonas</taxon>
    </lineage>
</organism>
<reference evidence="1 2" key="1">
    <citation type="submission" date="2018-06" db="EMBL/GenBank/DDBJ databases">
        <title>The genome of Pseudomonas putida NX-1, a lignin degrader.</title>
        <authorList>
            <person name="Xu Z."/>
        </authorList>
    </citation>
    <scope>NUCLEOTIDE SEQUENCE [LARGE SCALE GENOMIC DNA]</scope>
    <source>
        <strain evidence="1 2">NX-1</strain>
    </source>
</reference>
<accession>A0AAD0LCH6</accession>
<proteinExistence type="predicted"/>
<sequence>MTAENHDIEILPKRNVFVFSDTMDMRNRDAAKECHVFAMSAASAEFNPVTQAAEWFQNYTSVMQQAGWLPVNYKTETVTDGGKSMSASNLVGKGLKLAASYLSGGVKDTVQKVGTAAMDAIANSPDAVTVFDIEAKEIDNTALTLAQCEQSPGGEVVMFIVSIQSDGDPVTNYKGLLFNWTSHTNLTVTNSAALVFHHGLYESVRDVLTSRVSSNSRKSLLNMKLKA</sequence>
<dbReference type="RefSeq" id="WP_112899272.1">
    <property type="nucleotide sequence ID" value="NZ_CP030750.1"/>
</dbReference>